<proteinExistence type="predicted"/>
<evidence type="ECO:0000256" key="2">
    <source>
        <dbReference type="SAM" id="SignalP"/>
    </source>
</evidence>
<feature type="region of interest" description="Disordered" evidence="1">
    <location>
        <begin position="49"/>
        <end position="68"/>
    </location>
</feature>
<dbReference type="RefSeq" id="WP_006969705.1">
    <property type="nucleotide sequence ID" value="NZ_ABCS01000005.1"/>
</dbReference>
<organism evidence="3 4">
    <name type="scientific">Plesiocystis pacifica SIR-1</name>
    <dbReference type="NCBI Taxonomy" id="391625"/>
    <lineage>
        <taxon>Bacteria</taxon>
        <taxon>Pseudomonadati</taxon>
        <taxon>Myxococcota</taxon>
        <taxon>Polyangia</taxon>
        <taxon>Nannocystales</taxon>
        <taxon>Nannocystaceae</taxon>
        <taxon>Plesiocystis</taxon>
    </lineage>
</organism>
<name>A6FZ06_9BACT</name>
<keyword evidence="4" id="KW-1185">Reference proteome</keyword>
<keyword evidence="2" id="KW-0732">Signal</keyword>
<protein>
    <recommendedName>
        <fullName evidence="5">PEGA domain-containing protein</fullName>
    </recommendedName>
</protein>
<dbReference type="OrthoDB" id="5518964at2"/>
<evidence type="ECO:0000313" key="4">
    <source>
        <dbReference type="Proteomes" id="UP000005801"/>
    </source>
</evidence>
<evidence type="ECO:0008006" key="5">
    <source>
        <dbReference type="Google" id="ProtNLM"/>
    </source>
</evidence>
<feature type="signal peptide" evidence="2">
    <location>
        <begin position="1"/>
        <end position="26"/>
    </location>
</feature>
<feature type="compositionally biased region" description="Basic residues" evidence="1">
    <location>
        <begin position="55"/>
        <end position="68"/>
    </location>
</feature>
<dbReference type="EMBL" id="ABCS01000005">
    <property type="protein sequence ID" value="EDM81161.1"/>
    <property type="molecule type" value="Genomic_DNA"/>
</dbReference>
<sequence>MLVIRASFIFALSTLGFLVPPPPASSAGPDCGEQVCLYSSSDEKSGSYKVDAKLSKKNRRKEAKKQKKQKDVELAVVILDGRGSAFVDGRYLPKAGMAIKPGKHELEIRDGEQLVSRGVLSIPRRIDSMTVEVHADR</sequence>
<evidence type="ECO:0000256" key="1">
    <source>
        <dbReference type="SAM" id="MobiDB-lite"/>
    </source>
</evidence>
<dbReference type="AlphaFoldDB" id="A6FZ06"/>
<reference evidence="3 4" key="1">
    <citation type="submission" date="2007-06" db="EMBL/GenBank/DDBJ databases">
        <authorList>
            <person name="Shimkets L."/>
            <person name="Ferriera S."/>
            <person name="Johnson J."/>
            <person name="Kravitz S."/>
            <person name="Beeson K."/>
            <person name="Sutton G."/>
            <person name="Rogers Y.-H."/>
            <person name="Friedman R."/>
            <person name="Frazier M."/>
            <person name="Venter J.C."/>
        </authorList>
    </citation>
    <scope>NUCLEOTIDE SEQUENCE [LARGE SCALE GENOMIC DNA]</scope>
    <source>
        <strain evidence="3 4">SIR-1</strain>
    </source>
</reference>
<accession>A6FZ06</accession>
<gene>
    <name evidence="3" type="ORF">PPSIR1_30135</name>
</gene>
<feature type="chain" id="PRO_5002697233" description="PEGA domain-containing protein" evidence="2">
    <location>
        <begin position="27"/>
        <end position="137"/>
    </location>
</feature>
<comment type="caution">
    <text evidence="3">The sequence shown here is derived from an EMBL/GenBank/DDBJ whole genome shotgun (WGS) entry which is preliminary data.</text>
</comment>
<dbReference type="Proteomes" id="UP000005801">
    <property type="component" value="Unassembled WGS sequence"/>
</dbReference>
<evidence type="ECO:0000313" key="3">
    <source>
        <dbReference type="EMBL" id="EDM81161.1"/>
    </source>
</evidence>